<evidence type="ECO:0000256" key="8">
    <source>
        <dbReference type="ARBA" id="ARBA00022840"/>
    </source>
</evidence>
<sequence>MPHLRYTLGDPEAVKACIALSASGAACDVSPTALPRSIGLDFDGRGAISDSNAIARYLGGLAVLPEDAISDVEGWLEHEEILRHSLPHALLAGHANHMRRLSTAVEGHDYLVGSSLTLADIAMYSSLLPTLSKQPEVLPPAVRKYLEQLSGLEPVQKGEAQALGKKGFVLQPKQTGHVAPRVPIEGAKNILITSALPYVNNVPHLGNIIGSVLSADCYARYSKSRGYNCIYMCGTDEYGTATETKALEEGLSCQEICDKYNAIHRDIYQWFDIGFDNFGRTPTWQQTEIAQGIFNTLEERGQLTEQESQQLYSEAVGKFLADRLVSGTCPKCGYEDAKGDQCDSCGQLLAAEELINPKCQLTGTTPVLRPTRHLYLDLPALTPELQAYITHSSQAGGWSSNCVQTTNAWMRDGLKLRCITRDLKWGTQVPRPGYEEKVFYVWFDAPIGYISITANYTEDWKAWWQNPDNVDLVQFMGKDNVPFHTVIFPATLLGTRQPWTLMKSISVTEYLNYEGGKFSKSRGVGVFGNDAKETGIPVEVWRYFLLSNRPETSDTDFKWSDLTAKNNSELLANLGNFINRALTFIATKFDGVIPSADCEAAQPALAELNSKLGPLVQQYVALMEKIKLKDGIRQAMNVSFAGNKFFQDNAPWVLIKGGPEDRRKCGALLNACAGLCLLLAALVEPFMPSVTRKVLEQLSLEPEAAMLTDRLIEQAGAVHTIVPAGHRMGTPQVLFRTISKEEEDALRGRYAGTQAERNSAAGTGAKKAADRGTTSSSSQASDQTQLNGAVTSKPQKGGAPKAKKDEARPIDLSLLSLRVGVIRKAERHPDADTLYVEEVDCGEAQPRTVVSGLAKHMTLEELQGRRVVIVANLKPANMRKVLSQAMVLAATAPDGSKVELVEPPADSAPGERVTAEGFDGEPEEQLNPKKKIFEQIQPELLTNAECIACYRGLPLRTKAGPCKVSSIVSGGIK</sequence>
<dbReference type="PROSITE" id="PS51257">
    <property type="entry name" value="PROKAR_LIPOPROTEIN"/>
    <property type="match status" value="1"/>
</dbReference>
<dbReference type="PROSITE" id="PS00178">
    <property type="entry name" value="AA_TRNA_LIGASE_I"/>
    <property type="match status" value="1"/>
</dbReference>
<dbReference type="EC" id="6.1.1.10" evidence="3"/>
<dbReference type="InterPro" id="IPR029038">
    <property type="entry name" value="MetRS_Zn"/>
</dbReference>
<dbReference type="InterPro" id="IPR014758">
    <property type="entry name" value="Met-tRNA_synth"/>
</dbReference>
<dbReference type="GO" id="GO:0004825">
    <property type="term" value="F:methionine-tRNA ligase activity"/>
    <property type="evidence" value="ECO:0007669"/>
    <property type="project" value="UniProtKB-EC"/>
</dbReference>
<evidence type="ECO:0000256" key="6">
    <source>
        <dbReference type="ARBA" id="ARBA00022598"/>
    </source>
</evidence>
<dbReference type="InterPro" id="IPR002547">
    <property type="entry name" value="tRNA-bd_dom"/>
</dbReference>
<dbReference type="Gene3D" id="2.40.50.140">
    <property type="entry name" value="Nucleic acid-binding proteins"/>
    <property type="match status" value="1"/>
</dbReference>
<dbReference type="SUPFAM" id="SSF57770">
    <property type="entry name" value="Methionyl-tRNA synthetase (MetRS), Zn-domain"/>
    <property type="match status" value="1"/>
</dbReference>
<dbReference type="CDD" id="cd00814">
    <property type="entry name" value="MetRS_core"/>
    <property type="match status" value="1"/>
</dbReference>
<comment type="caution">
    <text evidence="18">The sequence shown here is derived from an EMBL/GenBank/DDBJ whole genome shotgun (WGS) entry which is preliminary data.</text>
</comment>
<dbReference type="NCBIfam" id="TIGR00398">
    <property type="entry name" value="metG"/>
    <property type="match status" value="1"/>
</dbReference>
<dbReference type="PRINTS" id="PR01041">
    <property type="entry name" value="TRNASYNTHMET"/>
</dbReference>
<dbReference type="SUPFAM" id="SSF47616">
    <property type="entry name" value="GST C-terminal domain-like"/>
    <property type="match status" value="1"/>
</dbReference>
<dbReference type="InterPro" id="IPR036282">
    <property type="entry name" value="Glutathione-S-Trfase_C_sf"/>
</dbReference>
<accession>A0AAV1IDQ9</accession>
<dbReference type="GO" id="GO:0005524">
    <property type="term" value="F:ATP binding"/>
    <property type="evidence" value="ECO:0007669"/>
    <property type="project" value="UniProtKB-KW"/>
</dbReference>
<comment type="subcellular location">
    <subcellularLocation>
        <location evidence="1">Cytoplasm</location>
    </subcellularLocation>
</comment>
<dbReference type="Proteomes" id="UP001314263">
    <property type="component" value="Unassembled WGS sequence"/>
</dbReference>
<dbReference type="EMBL" id="CAUYUE010000012">
    <property type="protein sequence ID" value="CAK0785214.1"/>
    <property type="molecule type" value="Genomic_DNA"/>
</dbReference>
<dbReference type="PANTHER" id="PTHR45765">
    <property type="entry name" value="METHIONINE--TRNA LIGASE"/>
    <property type="match status" value="1"/>
</dbReference>
<dbReference type="SUPFAM" id="SSF50249">
    <property type="entry name" value="Nucleic acid-binding proteins"/>
    <property type="match status" value="1"/>
</dbReference>
<feature type="compositionally biased region" description="Low complexity" evidence="16">
    <location>
        <begin position="773"/>
        <end position="785"/>
    </location>
</feature>
<feature type="region of interest" description="Disordered" evidence="16">
    <location>
        <begin position="902"/>
        <end position="928"/>
    </location>
</feature>
<evidence type="ECO:0000256" key="1">
    <source>
        <dbReference type="ARBA" id="ARBA00004496"/>
    </source>
</evidence>
<keyword evidence="8 15" id="KW-0067">ATP-binding</keyword>
<dbReference type="FunFam" id="2.40.50.140:FF:000047">
    <property type="entry name" value="tyrosine--tRNA ligase, cytoplasmic isoform X2"/>
    <property type="match status" value="1"/>
</dbReference>
<dbReference type="GO" id="GO:0000049">
    <property type="term" value="F:tRNA binding"/>
    <property type="evidence" value="ECO:0007669"/>
    <property type="project" value="UniProtKB-UniRule"/>
</dbReference>
<evidence type="ECO:0000256" key="2">
    <source>
        <dbReference type="ARBA" id="ARBA00005594"/>
    </source>
</evidence>
<dbReference type="InterPro" id="IPR001412">
    <property type="entry name" value="aa-tRNA-synth_I_CS"/>
</dbReference>
<evidence type="ECO:0000313" key="18">
    <source>
        <dbReference type="EMBL" id="CAK0785214.1"/>
    </source>
</evidence>
<dbReference type="InterPro" id="IPR015413">
    <property type="entry name" value="Methionyl/Leucyl_tRNA_Synth"/>
</dbReference>
<keyword evidence="5 14" id="KW-0820">tRNA-binding</keyword>
<proteinExistence type="inferred from homology"/>
<dbReference type="FunFam" id="2.20.28.20:FF:000001">
    <property type="entry name" value="Methionine--tRNA ligase"/>
    <property type="match status" value="1"/>
</dbReference>
<evidence type="ECO:0000313" key="19">
    <source>
        <dbReference type="Proteomes" id="UP001314263"/>
    </source>
</evidence>
<feature type="region of interest" description="Disordered" evidence="16">
    <location>
        <begin position="748"/>
        <end position="807"/>
    </location>
</feature>
<dbReference type="CDD" id="cd07957">
    <property type="entry name" value="Anticodon_Ia_Met"/>
    <property type="match status" value="1"/>
</dbReference>
<evidence type="ECO:0000256" key="5">
    <source>
        <dbReference type="ARBA" id="ARBA00022555"/>
    </source>
</evidence>
<dbReference type="InterPro" id="IPR023458">
    <property type="entry name" value="Met-tRNA_ligase_1"/>
</dbReference>
<evidence type="ECO:0000256" key="3">
    <source>
        <dbReference type="ARBA" id="ARBA00012838"/>
    </source>
</evidence>
<keyword evidence="6 15" id="KW-0436">Ligase</keyword>
<dbReference type="Gene3D" id="1.20.1050.130">
    <property type="match status" value="1"/>
</dbReference>
<dbReference type="AlphaFoldDB" id="A0AAV1IDQ9"/>
<dbReference type="NCBIfam" id="NF001100">
    <property type="entry name" value="PRK00133.1"/>
    <property type="match status" value="1"/>
</dbReference>
<dbReference type="GO" id="GO:0017101">
    <property type="term" value="C:aminoacyl-tRNA synthetase multienzyme complex"/>
    <property type="evidence" value="ECO:0007669"/>
    <property type="project" value="TreeGrafter"/>
</dbReference>
<evidence type="ECO:0000256" key="13">
    <source>
        <dbReference type="ARBA" id="ARBA00047364"/>
    </source>
</evidence>
<organism evidence="18 19">
    <name type="scientific">Coccomyxa viridis</name>
    <dbReference type="NCBI Taxonomy" id="1274662"/>
    <lineage>
        <taxon>Eukaryota</taxon>
        <taxon>Viridiplantae</taxon>
        <taxon>Chlorophyta</taxon>
        <taxon>core chlorophytes</taxon>
        <taxon>Trebouxiophyceae</taxon>
        <taxon>Trebouxiophyceae incertae sedis</taxon>
        <taxon>Coccomyxaceae</taxon>
        <taxon>Coccomyxa</taxon>
    </lineage>
</organism>
<dbReference type="InterPro" id="IPR041872">
    <property type="entry name" value="Anticodon_Met"/>
</dbReference>
<reference evidence="18 19" key="1">
    <citation type="submission" date="2023-10" db="EMBL/GenBank/DDBJ databases">
        <authorList>
            <person name="Maclean D."/>
            <person name="Macfadyen A."/>
        </authorList>
    </citation>
    <scope>NUCLEOTIDE SEQUENCE [LARGE SCALE GENOMIC DNA]</scope>
</reference>
<dbReference type="GO" id="GO:0009791">
    <property type="term" value="P:post-embryonic development"/>
    <property type="evidence" value="ECO:0007669"/>
    <property type="project" value="UniProtKB-ARBA"/>
</dbReference>
<evidence type="ECO:0000256" key="10">
    <source>
        <dbReference type="ARBA" id="ARBA00022917"/>
    </source>
</evidence>
<keyword evidence="11 15" id="KW-0030">Aminoacyl-tRNA synthetase</keyword>
<name>A0AAV1IDQ9_9CHLO</name>
<dbReference type="GO" id="GO:0005829">
    <property type="term" value="C:cytosol"/>
    <property type="evidence" value="ECO:0007669"/>
    <property type="project" value="TreeGrafter"/>
</dbReference>
<dbReference type="Gene3D" id="3.40.50.620">
    <property type="entry name" value="HUPs"/>
    <property type="match status" value="1"/>
</dbReference>
<dbReference type="Gene3D" id="1.10.730.10">
    <property type="entry name" value="Isoleucyl-tRNA Synthetase, Domain 1"/>
    <property type="match status" value="1"/>
</dbReference>
<dbReference type="GO" id="GO:0048608">
    <property type="term" value="P:reproductive structure development"/>
    <property type="evidence" value="ECO:0007669"/>
    <property type="project" value="UniProtKB-ARBA"/>
</dbReference>
<dbReference type="PROSITE" id="PS50886">
    <property type="entry name" value="TRBD"/>
    <property type="match status" value="1"/>
</dbReference>
<evidence type="ECO:0000256" key="15">
    <source>
        <dbReference type="RuleBase" id="RU363039"/>
    </source>
</evidence>
<evidence type="ECO:0000256" key="9">
    <source>
        <dbReference type="ARBA" id="ARBA00022884"/>
    </source>
</evidence>
<dbReference type="SUPFAM" id="SSF47323">
    <property type="entry name" value="Anticodon-binding domain of a subclass of class I aminoacyl-tRNA synthetases"/>
    <property type="match status" value="1"/>
</dbReference>
<evidence type="ECO:0000256" key="12">
    <source>
        <dbReference type="ARBA" id="ARBA00030904"/>
    </source>
</evidence>
<comment type="catalytic activity">
    <reaction evidence="13">
        <text>tRNA(Met) + L-methionine + ATP = L-methionyl-tRNA(Met) + AMP + diphosphate</text>
        <dbReference type="Rhea" id="RHEA:13481"/>
        <dbReference type="Rhea" id="RHEA-COMP:9667"/>
        <dbReference type="Rhea" id="RHEA-COMP:9698"/>
        <dbReference type="ChEBI" id="CHEBI:30616"/>
        <dbReference type="ChEBI" id="CHEBI:33019"/>
        <dbReference type="ChEBI" id="CHEBI:57844"/>
        <dbReference type="ChEBI" id="CHEBI:78442"/>
        <dbReference type="ChEBI" id="CHEBI:78530"/>
        <dbReference type="ChEBI" id="CHEBI:456215"/>
        <dbReference type="EC" id="6.1.1.10"/>
    </reaction>
</comment>
<evidence type="ECO:0000256" key="7">
    <source>
        <dbReference type="ARBA" id="ARBA00022741"/>
    </source>
</evidence>
<evidence type="ECO:0000259" key="17">
    <source>
        <dbReference type="PROSITE" id="PS50886"/>
    </source>
</evidence>
<dbReference type="CDD" id="cd02799">
    <property type="entry name" value="tRNA_bind_EMAP-II_like"/>
    <property type="match status" value="1"/>
</dbReference>
<dbReference type="Pfam" id="PF01588">
    <property type="entry name" value="tRNA_bind"/>
    <property type="match status" value="1"/>
</dbReference>
<dbReference type="InterPro" id="IPR012340">
    <property type="entry name" value="NA-bd_OB-fold"/>
</dbReference>
<dbReference type="SUPFAM" id="SSF52374">
    <property type="entry name" value="Nucleotidylyl transferase"/>
    <property type="match status" value="1"/>
</dbReference>
<comment type="similarity">
    <text evidence="2 15">Belongs to the class-I aminoacyl-tRNA synthetase family.</text>
</comment>
<dbReference type="Pfam" id="PF09334">
    <property type="entry name" value="tRNA-synt_1g"/>
    <property type="match status" value="1"/>
</dbReference>
<keyword evidence="19" id="KW-1185">Reference proteome</keyword>
<dbReference type="Gene3D" id="2.20.28.20">
    <property type="entry name" value="Methionyl-tRNA synthetase, Zn-domain"/>
    <property type="match status" value="1"/>
</dbReference>
<keyword evidence="4" id="KW-0963">Cytoplasm</keyword>
<dbReference type="HAMAP" id="MF_00098">
    <property type="entry name" value="Met_tRNA_synth_type1"/>
    <property type="match status" value="1"/>
</dbReference>
<keyword evidence="10 15" id="KW-0648">Protein biosynthesis</keyword>
<keyword evidence="9 14" id="KW-0694">RNA-binding</keyword>
<protein>
    <recommendedName>
        <fullName evidence="3">methionine--tRNA ligase</fullName>
        <ecNumber evidence="3">6.1.1.10</ecNumber>
    </recommendedName>
    <alternativeName>
        <fullName evidence="12">Methionyl-tRNA synthetase</fullName>
    </alternativeName>
</protein>
<evidence type="ECO:0000256" key="16">
    <source>
        <dbReference type="SAM" id="MobiDB-lite"/>
    </source>
</evidence>
<dbReference type="PANTHER" id="PTHR45765:SF1">
    <property type="entry name" value="METHIONINE--TRNA LIGASE, CYTOPLASMIC"/>
    <property type="match status" value="1"/>
</dbReference>
<evidence type="ECO:0000256" key="4">
    <source>
        <dbReference type="ARBA" id="ARBA00022490"/>
    </source>
</evidence>
<dbReference type="InterPro" id="IPR009080">
    <property type="entry name" value="tRNAsynth_Ia_anticodon-bd"/>
</dbReference>
<evidence type="ECO:0000256" key="14">
    <source>
        <dbReference type="PROSITE-ProRule" id="PRU00209"/>
    </source>
</evidence>
<dbReference type="InterPro" id="IPR014729">
    <property type="entry name" value="Rossmann-like_a/b/a_fold"/>
</dbReference>
<gene>
    <name evidence="18" type="ORF">CVIRNUC_008420</name>
</gene>
<evidence type="ECO:0000256" key="11">
    <source>
        <dbReference type="ARBA" id="ARBA00023146"/>
    </source>
</evidence>
<dbReference type="Pfam" id="PF19303">
    <property type="entry name" value="Anticodon_3"/>
    <property type="match status" value="1"/>
</dbReference>
<feature type="domain" description="TRNA-binding" evidence="17">
    <location>
        <begin position="811"/>
        <end position="914"/>
    </location>
</feature>
<keyword evidence="7 15" id="KW-0547">Nucleotide-binding</keyword>
<dbReference type="InterPro" id="IPR033911">
    <property type="entry name" value="MetRS_core"/>
</dbReference>
<dbReference type="GO" id="GO:0006431">
    <property type="term" value="P:methionyl-tRNA aminoacylation"/>
    <property type="evidence" value="ECO:0007669"/>
    <property type="project" value="InterPro"/>
</dbReference>